<evidence type="ECO:0000313" key="1">
    <source>
        <dbReference type="EMBL" id="QJA73362.1"/>
    </source>
</evidence>
<dbReference type="AlphaFoldDB" id="A0A6M3JWK2"/>
<name>A0A6M3JWK2_9ZZZZ</name>
<organism evidence="1">
    <name type="scientific">viral metagenome</name>
    <dbReference type="NCBI Taxonomy" id="1070528"/>
    <lineage>
        <taxon>unclassified sequences</taxon>
        <taxon>metagenomes</taxon>
        <taxon>organismal metagenomes</taxon>
    </lineage>
</organism>
<evidence type="ECO:0000313" key="2">
    <source>
        <dbReference type="EMBL" id="QJH97432.1"/>
    </source>
</evidence>
<gene>
    <name evidence="1" type="ORF">MM415A02396_0005</name>
    <name evidence="2" type="ORF">TM448B01007_0019</name>
</gene>
<protein>
    <submittedName>
        <fullName evidence="1">Uncharacterized protein</fullName>
    </submittedName>
</protein>
<dbReference type="EMBL" id="MT144686">
    <property type="protein sequence ID" value="QJH97432.1"/>
    <property type="molecule type" value="Genomic_DNA"/>
</dbReference>
<dbReference type="EMBL" id="MT142022">
    <property type="protein sequence ID" value="QJA73362.1"/>
    <property type="molecule type" value="Genomic_DNA"/>
</dbReference>
<reference evidence="1" key="1">
    <citation type="submission" date="2020-03" db="EMBL/GenBank/DDBJ databases">
        <title>The deep terrestrial virosphere.</title>
        <authorList>
            <person name="Holmfeldt K."/>
            <person name="Nilsson E."/>
            <person name="Simone D."/>
            <person name="Lopez-Fernandez M."/>
            <person name="Wu X."/>
            <person name="de Brujin I."/>
            <person name="Lundin D."/>
            <person name="Andersson A."/>
            <person name="Bertilsson S."/>
            <person name="Dopson M."/>
        </authorList>
    </citation>
    <scope>NUCLEOTIDE SEQUENCE</scope>
    <source>
        <strain evidence="1">MM415A02396</strain>
        <strain evidence="2">TM448B01007</strain>
    </source>
</reference>
<proteinExistence type="predicted"/>
<accession>A0A6M3JWK2</accession>
<sequence length="277" mass="32002">MTKTKRPQKMEKRTVKHKDARGLVEYTIYTQREADELGIAYKYWKDCIEGEYGITDDKFIGLCIRIWVNKYKGEKIVFTAKTFPMGTGVVFTTGKIHRLEYLNRARPDIYYFGNKGTPDYRMGLTAKESVMFAKIYALTMDTFWSYKFVRPWVNDKRAKFWGKVFMETKPGREIVAKEVTQMLDDMGYTDENVMNLLMEGLQMARTKKDCGNFNRAVETLIKLRGLEKKPISEKHVLTLNADLSKLIASENQKLQEVTVAEEVIDGDEVCNGSPEST</sequence>